<protein>
    <submittedName>
        <fullName evidence="1">Bgt-50531</fullName>
    </submittedName>
</protein>
<sequence>MLDEWHLGALHKLSRDVVALGSPFDQFMYIYS</sequence>
<name>A0A9X9QFA3_BLUGR</name>
<dbReference type="EMBL" id="LR026992">
    <property type="protein sequence ID" value="VDB93128.1"/>
    <property type="molecule type" value="Genomic_DNA"/>
</dbReference>
<evidence type="ECO:0000313" key="1">
    <source>
        <dbReference type="EMBL" id="VDB93128.1"/>
    </source>
</evidence>
<accession>A0A9X9QFA3</accession>
<proteinExistence type="predicted"/>
<keyword evidence="2" id="KW-1185">Reference proteome</keyword>
<dbReference type="Proteomes" id="UP000324639">
    <property type="component" value="Chromosome Bgt_-09"/>
</dbReference>
<organism evidence="1 2">
    <name type="scientific">Blumeria graminis f. sp. tritici</name>
    <dbReference type="NCBI Taxonomy" id="62690"/>
    <lineage>
        <taxon>Eukaryota</taxon>
        <taxon>Fungi</taxon>
        <taxon>Dikarya</taxon>
        <taxon>Ascomycota</taxon>
        <taxon>Pezizomycotina</taxon>
        <taxon>Leotiomycetes</taxon>
        <taxon>Erysiphales</taxon>
        <taxon>Erysiphaceae</taxon>
        <taxon>Blumeria</taxon>
    </lineage>
</organism>
<dbReference type="AlphaFoldDB" id="A0A9X9QFA3"/>
<gene>
    <name evidence="1" type="ORF">BGT96224V316_LOCUS6883</name>
</gene>
<reference evidence="1 2" key="1">
    <citation type="submission" date="2018-08" db="EMBL/GenBank/DDBJ databases">
        <authorList>
            <person name="Muller C M."/>
        </authorList>
    </citation>
    <scope>NUCLEOTIDE SEQUENCE [LARGE SCALE GENOMIC DNA]</scope>
</reference>
<evidence type="ECO:0000313" key="2">
    <source>
        <dbReference type="Proteomes" id="UP000324639"/>
    </source>
</evidence>